<evidence type="ECO:0000313" key="1">
    <source>
        <dbReference type="EMBL" id="MCH95221.1"/>
    </source>
</evidence>
<sequence length="91" mass="10287">HDINNMTLSYDADEGQSPTCQFPFDSLACCNNHHGNSINGSFLHPSLRFSQFGSHHASTRRRNYYTRKHAMKMALIIRNKVSACIDTVTSL</sequence>
<accession>A0A392N649</accession>
<reference evidence="1 2" key="1">
    <citation type="journal article" date="2018" name="Front. Plant Sci.">
        <title>Red Clover (Trifolium pratense) and Zigzag Clover (T. medium) - A Picture of Genomic Similarities and Differences.</title>
        <authorList>
            <person name="Dluhosova J."/>
            <person name="Istvanek J."/>
            <person name="Nedelnik J."/>
            <person name="Repkova J."/>
        </authorList>
    </citation>
    <scope>NUCLEOTIDE SEQUENCE [LARGE SCALE GENOMIC DNA]</scope>
    <source>
        <strain evidence="2">cv. 10/8</strain>
        <tissue evidence="1">Leaf</tissue>
    </source>
</reference>
<evidence type="ECO:0000313" key="2">
    <source>
        <dbReference type="Proteomes" id="UP000265520"/>
    </source>
</evidence>
<keyword evidence="2" id="KW-1185">Reference proteome</keyword>
<organism evidence="1 2">
    <name type="scientific">Trifolium medium</name>
    <dbReference type="NCBI Taxonomy" id="97028"/>
    <lineage>
        <taxon>Eukaryota</taxon>
        <taxon>Viridiplantae</taxon>
        <taxon>Streptophyta</taxon>
        <taxon>Embryophyta</taxon>
        <taxon>Tracheophyta</taxon>
        <taxon>Spermatophyta</taxon>
        <taxon>Magnoliopsida</taxon>
        <taxon>eudicotyledons</taxon>
        <taxon>Gunneridae</taxon>
        <taxon>Pentapetalae</taxon>
        <taxon>rosids</taxon>
        <taxon>fabids</taxon>
        <taxon>Fabales</taxon>
        <taxon>Fabaceae</taxon>
        <taxon>Papilionoideae</taxon>
        <taxon>50 kb inversion clade</taxon>
        <taxon>NPAAA clade</taxon>
        <taxon>Hologalegina</taxon>
        <taxon>IRL clade</taxon>
        <taxon>Trifolieae</taxon>
        <taxon>Trifolium</taxon>
    </lineage>
</organism>
<proteinExistence type="predicted"/>
<dbReference type="AlphaFoldDB" id="A0A392N649"/>
<gene>
    <name evidence="1" type="ORF">A2U01_0016196</name>
</gene>
<dbReference type="EMBL" id="LXQA010029239">
    <property type="protein sequence ID" value="MCH95221.1"/>
    <property type="molecule type" value="Genomic_DNA"/>
</dbReference>
<comment type="caution">
    <text evidence="1">The sequence shown here is derived from an EMBL/GenBank/DDBJ whole genome shotgun (WGS) entry which is preliminary data.</text>
</comment>
<name>A0A392N649_9FABA</name>
<protein>
    <submittedName>
        <fullName evidence="1">Uncharacterized protein</fullName>
    </submittedName>
</protein>
<feature type="non-terminal residue" evidence="1">
    <location>
        <position position="1"/>
    </location>
</feature>
<dbReference type="Proteomes" id="UP000265520">
    <property type="component" value="Unassembled WGS sequence"/>
</dbReference>